<keyword evidence="3" id="KW-1185">Reference proteome</keyword>
<dbReference type="AlphaFoldDB" id="A0A5N6ADZ3"/>
<dbReference type="OrthoDB" id="4333052at2"/>
<sequence length="185" mass="20444">MTTNTRHTADTITDDALDDLYDRIAELEAERDALVAELGDRDDEARERWIEKQLAETGIRAMNFRNGLGMALEPARELLPHLVAAARALLGDAPNYSETRLELDVKVAESPELYTVVIQRHAPGALTPHEARQRAEDQRDEVLSIVARWCTAAEVGGVDAGDLAWDLDQAGYPLPDADPLDSEED</sequence>
<reference evidence="2" key="1">
    <citation type="submission" date="2019-10" db="EMBL/GenBank/DDBJ databases">
        <title>Nonomuraea sp. nov., isolated from Phyllanthus amarus.</title>
        <authorList>
            <person name="Klykleung N."/>
            <person name="Tanasupawat S."/>
        </authorList>
    </citation>
    <scope>NUCLEOTIDE SEQUENCE [LARGE SCALE GENOMIC DNA]</scope>
    <source>
        <strain evidence="2">3MP-10</strain>
    </source>
</reference>
<dbReference type="EMBL" id="VDLY02000005">
    <property type="protein sequence ID" value="KAB8167047.1"/>
    <property type="molecule type" value="Genomic_DNA"/>
</dbReference>
<evidence type="ECO:0000313" key="2">
    <source>
        <dbReference type="EMBL" id="KAB8167047.1"/>
    </source>
</evidence>
<keyword evidence="1" id="KW-0175">Coiled coil</keyword>
<evidence type="ECO:0000313" key="3">
    <source>
        <dbReference type="Proteomes" id="UP000314251"/>
    </source>
</evidence>
<dbReference type="RefSeq" id="WP_139667253.1">
    <property type="nucleotide sequence ID" value="NZ_VDLY02000005.1"/>
</dbReference>
<gene>
    <name evidence="2" type="ORF">FH607_009080</name>
</gene>
<accession>A0A5N6ADZ3</accession>
<name>A0A5N6ADZ3_9ACTN</name>
<feature type="coiled-coil region" evidence="1">
    <location>
        <begin position="17"/>
        <end position="44"/>
    </location>
</feature>
<proteinExistence type="predicted"/>
<evidence type="ECO:0000256" key="1">
    <source>
        <dbReference type="SAM" id="Coils"/>
    </source>
</evidence>
<comment type="caution">
    <text evidence="2">The sequence shown here is derived from an EMBL/GenBank/DDBJ whole genome shotgun (WGS) entry which is preliminary data.</text>
</comment>
<protein>
    <submittedName>
        <fullName evidence="2">Uncharacterized protein</fullName>
    </submittedName>
</protein>
<dbReference type="Proteomes" id="UP000314251">
    <property type="component" value="Unassembled WGS sequence"/>
</dbReference>
<organism evidence="2 3">
    <name type="scientific">Streptomyces mimosae</name>
    <dbReference type="NCBI Taxonomy" id="2586635"/>
    <lineage>
        <taxon>Bacteria</taxon>
        <taxon>Bacillati</taxon>
        <taxon>Actinomycetota</taxon>
        <taxon>Actinomycetes</taxon>
        <taxon>Kitasatosporales</taxon>
        <taxon>Streptomycetaceae</taxon>
        <taxon>Streptomyces</taxon>
    </lineage>
</organism>